<dbReference type="Pfam" id="PF00512">
    <property type="entry name" value="HisKA"/>
    <property type="match status" value="1"/>
</dbReference>
<evidence type="ECO:0000259" key="13">
    <source>
        <dbReference type="PROSITE" id="PS50885"/>
    </source>
</evidence>
<comment type="subcellular location">
    <subcellularLocation>
        <location evidence="2">Membrane</location>
    </subcellularLocation>
</comment>
<dbReference type="InterPro" id="IPR005467">
    <property type="entry name" value="His_kinase_dom"/>
</dbReference>
<gene>
    <name evidence="14" type="ORF">HF882_09580</name>
</gene>
<evidence type="ECO:0000256" key="1">
    <source>
        <dbReference type="ARBA" id="ARBA00000085"/>
    </source>
</evidence>
<dbReference type="Gene3D" id="3.30.565.10">
    <property type="entry name" value="Histidine kinase-like ATPase, C-terminal domain"/>
    <property type="match status" value="1"/>
</dbReference>
<dbReference type="EMBL" id="JABAEW010000015">
    <property type="protein sequence ID" value="NMD86833.1"/>
    <property type="molecule type" value="Genomic_DNA"/>
</dbReference>
<dbReference type="PANTHER" id="PTHR45436:SF8">
    <property type="entry name" value="HISTIDINE KINASE"/>
    <property type="match status" value="1"/>
</dbReference>
<comment type="catalytic activity">
    <reaction evidence="1">
        <text>ATP + protein L-histidine = ADP + protein N-phospho-L-histidine.</text>
        <dbReference type="EC" id="2.7.13.3"/>
    </reaction>
</comment>
<evidence type="ECO:0000256" key="8">
    <source>
        <dbReference type="ARBA" id="ARBA00022989"/>
    </source>
</evidence>
<evidence type="ECO:0000256" key="7">
    <source>
        <dbReference type="ARBA" id="ARBA00022777"/>
    </source>
</evidence>
<feature type="domain" description="HAMP" evidence="13">
    <location>
        <begin position="258"/>
        <end position="311"/>
    </location>
</feature>
<dbReference type="SMART" id="SM00387">
    <property type="entry name" value="HATPase_c"/>
    <property type="match status" value="1"/>
</dbReference>
<dbReference type="InterPro" id="IPR036890">
    <property type="entry name" value="HATPase_C_sf"/>
</dbReference>
<dbReference type="CDD" id="cd06225">
    <property type="entry name" value="HAMP"/>
    <property type="match status" value="1"/>
</dbReference>
<dbReference type="SUPFAM" id="SSF55874">
    <property type="entry name" value="ATPase domain of HSP90 chaperone/DNA topoisomerase II/histidine kinase"/>
    <property type="match status" value="1"/>
</dbReference>
<evidence type="ECO:0000313" key="14">
    <source>
        <dbReference type="EMBL" id="NMD86833.1"/>
    </source>
</evidence>
<dbReference type="InterPro" id="IPR003661">
    <property type="entry name" value="HisK_dim/P_dom"/>
</dbReference>
<dbReference type="InterPro" id="IPR050428">
    <property type="entry name" value="TCS_sensor_his_kinase"/>
</dbReference>
<evidence type="ECO:0000313" key="15">
    <source>
        <dbReference type="Proteomes" id="UP000576225"/>
    </source>
</evidence>
<accession>A0A848AWY4</accession>
<dbReference type="GO" id="GO:0000155">
    <property type="term" value="F:phosphorelay sensor kinase activity"/>
    <property type="evidence" value="ECO:0007669"/>
    <property type="project" value="InterPro"/>
</dbReference>
<dbReference type="PANTHER" id="PTHR45436">
    <property type="entry name" value="SENSOR HISTIDINE KINASE YKOH"/>
    <property type="match status" value="1"/>
</dbReference>
<dbReference type="Gene3D" id="1.10.287.130">
    <property type="match status" value="1"/>
</dbReference>
<dbReference type="AlphaFoldDB" id="A0A848AWY4"/>
<dbReference type="PRINTS" id="PR00344">
    <property type="entry name" value="BCTRLSENSOR"/>
</dbReference>
<keyword evidence="8 11" id="KW-1133">Transmembrane helix</keyword>
<evidence type="ECO:0000256" key="6">
    <source>
        <dbReference type="ARBA" id="ARBA00022692"/>
    </source>
</evidence>
<dbReference type="InterPro" id="IPR003594">
    <property type="entry name" value="HATPase_dom"/>
</dbReference>
<evidence type="ECO:0000256" key="3">
    <source>
        <dbReference type="ARBA" id="ARBA00012438"/>
    </source>
</evidence>
<dbReference type="SMART" id="SM00304">
    <property type="entry name" value="HAMP"/>
    <property type="match status" value="1"/>
</dbReference>
<sequence>MAMSLSRKRIFDTVKFRIALRYALLFALSSALCVLIAHLTIRRGLLNGFDRQLEAGARQFLYEYLTGQRYRQFDREIPVSAVTRGEFDAFRKKLPGVVLLLGFEKSGGDERYQTFFGVQHGKLYELRQESSGGVYSRELRPANHLEMLESSFENRARLEGVRNVWYALYGADGKLVASSPNSAELADAGELTPGFSVRGSARSDFRIMRLRLFDGATLEVGQSLKPVQQLIEEYTLLHVGIFSFFLIVGTVVGWLIARKFVNGVLRVSDAARETAGGDFSRRVPEGDGGAEINELVCTFNLMNSNTEKLFNELKMVTDNVAHDLRTPLTRMRGLAEVTVEGPPELGRYRELAGVVADECSQMIQIINTMLEITKTESNIETPEAELLDLREMIARAAELFQPLAEDGDVRLAAELPDAAVPFRGDRIKLQRVVSNLIDNALKFTPPGGTITLSLTVKEDTILFRVADTGCGIREEDLEHIFERFFRSDASRTRPGNGLGLALVRAIVRAHHGEITATSKLGEGSCFTVELPKNC</sequence>
<dbReference type="SUPFAM" id="SSF158472">
    <property type="entry name" value="HAMP domain-like"/>
    <property type="match status" value="1"/>
</dbReference>
<dbReference type="InterPro" id="IPR004358">
    <property type="entry name" value="Sig_transdc_His_kin-like_C"/>
</dbReference>
<name>A0A848AWY4_9BACT</name>
<feature type="transmembrane region" description="Helical" evidence="11">
    <location>
        <begin position="20"/>
        <end position="41"/>
    </location>
</feature>
<keyword evidence="6 11" id="KW-0812">Transmembrane</keyword>
<dbReference type="SMART" id="SM00388">
    <property type="entry name" value="HisKA"/>
    <property type="match status" value="1"/>
</dbReference>
<organism evidence="14 15">
    <name type="scientific">Victivallis vadensis</name>
    <dbReference type="NCBI Taxonomy" id="172901"/>
    <lineage>
        <taxon>Bacteria</taxon>
        <taxon>Pseudomonadati</taxon>
        <taxon>Lentisphaerota</taxon>
        <taxon>Lentisphaeria</taxon>
        <taxon>Victivallales</taxon>
        <taxon>Victivallaceae</taxon>
        <taxon>Victivallis</taxon>
    </lineage>
</organism>
<dbReference type="FunFam" id="3.30.565.10:FF:000006">
    <property type="entry name" value="Sensor histidine kinase WalK"/>
    <property type="match status" value="1"/>
</dbReference>
<keyword evidence="9" id="KW-0902">Two-component regulatory system</keyword>
<dbReference type="PROSITE" id="PS50109">
    <property type="entry name" value="HIS_KIN"/>
    <property type="match status" value="1"/>
</dbReference>
<evidence type="ECO:0000256" key="9">
    <source>
        <dbReference type="ARBA" id="ARBA00023012"/>
    </source>
</evidence>
<dbReference type="EC" id="2.7.13.3" evidence="3"/>
<keyword evidence="4" id="KW-0597">Phosphoprotein</keyword>
<comment type="caution">
    <text evidence="14">The sequence shown here is derived from an EMBL/GenBank/DDBJ whole genome shotgun (WGS) entry which is preliminary data.</text>
</comment>
<dbReference type="Pfam" id="PF02518">
    <property type="entry name" value="HATPase_c"/>
    <property type="match status" value="1"/>
</dbReference>
<feature type="domain" description="Histidine kinase" evidence="12">
    <location>
        <begin position="319"/>
        <end position="534"/>
    </location>
</feature>
<keyword evidence="5" id="KW-0808">Transferase</keyword>
<evidence type="ECO:0000256" key="5">
    <source>
        <dbReference type="ARBA" id="ARBA00022679"/>
    </source>
</evidence>
<dbReference type="InterPro" id="IPR003660">
    <property type="entry name" value="HAMP_dom"/>
</dbReference>
<reference evidence="14 15" key="1">
    <citation type="submission" date="2020-04" db="EMBL/GenBank/DDBJ databases">
        <authorList>
            <person name="Hitch T.C.A."/>
            <person name="Wylensek D."/>
            <person name="Clavel T."/>
        </authorList>
    </citation>
    <scope>NUCLEOTIDE SEQUENCE [LARGE SCALE GENOMIC DNA]</scope>
    <source>
        <strain evidence="14 15">COR2-253-APC-1A</strain>
    </source>
</reference>
<keyword evidence="7 14" id="KW-0418">Kinase</keyword>
<keyword evidence="10 11" id="KW-0472">Membrane</keyword>
<evidence type="ECO:0000259" key="12">
    <source>
        <dbReference type="PROSITE" id="PS50109"/>
    </source>
</evidence>
<dbReference type="SUPFAM" id="SSF47384">
    <property type="entry name" value="Homodimeric domain of signal transducing histidine kinase"/>
    <property type="match status" value="1"/>
</dbReference>
<dbReference type="CDD" id="cd00075">
    <property type="entry name" value="HATPase"/>
    <property type="match status" value="1"/>
</dbReference>
<dbReference type="Gene3D" id="6.10.340.10">
    <property type="match status" value="1"/>
</dbReference>
<dbReference type="InterPro" id="IPR036097">
    <property type="entry name" value="HisK_dim/P_sf"/>
</dbReference>
<dbReference type="Proteomes" id="UP000576225">
    <property type="component" value="Unassembled WGS sequence"/>
</dbReference>
<evidence type="ECO:0000256" key="11">
    <source>
        <dbReference type="SAM" id="Phobius"/>
    </source>
</evidence>
<evidence type="ECO:0000256" key="4">
    <source>
        <dbReference type="ARBA" id="ARBA00022553"/>
    </source>
</evidence>
<dbReference type="GO" id="GO:0005886">
    <property type="term" value="C:plasma membrane"/>
    <property type="evidence" value="ECO:0007669"/>
    <property type="project" value="TreeGrafter"/>
</dbReference>
<feature type="transmembrane region" description="Helical" evidence="11">
    <location>
        <begin position="236"/>
        <end position="257"/>
    </location>
</feature>
<evidence type="ECO:0000256" key="10">
    <source>
        <dbReference type="ARBA" id="ARBA00023136"/>
    </source>
</evidence>
<proteinExistence type="predicted"/>
<dbReference type="CDD" id="cd00082">
    <property type="entry name" value="HisKA"/>
    <property type="match status" value="1"/>
</dbReference>
<protein>
    <recommendedName>
        <fullName evidence="3">histidine kinase</fullName>
        <ecNumber evidence="3">2.7.13.3</ecNumber>
    </recommendedName>
</protein>
<dbReference type="PROSITE" id="PS50885">
    <property type="entry name" value="HAMP"/>
    <property type="match status" value="1"/>
</dbReference>
<dbReference type="Pfam" id="PF00672">
    <property type="entry name" value="HAMP"/>
    <property type="match status" value="1"/>
</dbReference>
<evidence type="ECO:0000256" key="2">
    <source>
        <dbReference type="ARBA" id="ARBA00004370"/>
    </source>
</evidence>